<dbReference type="InterPro" id="IPR000659">
    <property type="entry name" value="Pyridox_Oxase"/>
</dbReference>
<feature type="binding site" evidence="5">
    <location>
        <position position="127"/>
    </location>
    <ligand>
        <name>substrate</name>
    </ligand>
</feature>
<feature type="binding site" evidence="5">
    <location>
        <begin position="196"/>
        <end position="198"/>
    </location>
    <ligand>
        <name>substrate</name>
    </ligand>
</feature>
<keyword evidence="9" id="KW-1185">Reference proteome</keyword>
<reference evidence="9" key="1">
    <citation type="journal article" date="2019" name="Int. J. Syst. Evol. Microbiol.">
        <title>The Global Catalogue of Microorganisms (GCM) 10K type strain sequencing project: providing services to taxonomists for standard genome sequencing and annotation.</title>
        <authorList>
            <consortium name="The Broad Institute Genomics Platform"/>
            <consortium name="The Broad Institute Genome Sequencing Center for Infectious Disease"/>
            <person name="Wu L."/>
            <person name="Ma J."/>
        </authorList>
    </citation>
    <scope>NUCLEOTIDE SEQUENCE [LARGE SCALE GENOMIC DNA]</scope>
    <source>
        <strain evidence="9">JCM 17858</strain>
    </source>
</reference>
<comment type="subunit">
    <text evidence="5">Homodimer.</text>
</comment>
<dbReference type="NCBIfam" id="TIGR00558">
    <property type="entry name" value="pdxH"/>
    <property type="match status" value="1"/>
</dbReference>
<dbReference type="Proteomes" id="UP001500394">
    <property type="component" value="Unassembled WGS sequence"/>
</dbReference>
<dbReference type="NCBIfam" id="NF004231">
    <property type="entry name" value="PRK05679.1"/>
    <property type="match status" value="1"/>
</dbReference>
<dbReference type="Pfam" id="PF01243">
    <property type="entry name" value="PNPOx_N"/>
    <property type="match status" value="1"/>
</dbReference>
<dbReference type="Pfam" id="PF10590">
    <property type="entry name" value="PNP_phzG_C"/>
    <property type="match status" value="1"/>
</dbReference>
<dbReference type="RefSeq" id="WP_345065981.1">
    <property type="nucleotide sequence ID" value="NZ_BAABGR010000014.1"/>
</dbReference>
<feature type="domain" description="Pyridoxamine 5'-phosphate oxidase N-terminal" evidence="6">
    <location>
        <begin position="39"/>
        <end position="162"/>
    </location>
</feature>
<accession>A0ABP8R048</accession>
<dbReference type="InterPro" id="IPR011576">
    <property type="entry name" value="Pyridox_Oxase_N"/>
</dbReference>
<feature type="binding site" evidence="5">
    <location>
        <position position="190"/>
    </location>
    <ligand>
        <name>FMN</name>
        <dbReference type="ChEBI" id="CHEBI:58210"/>
    </ligand>
</feature>
<protein>
    <recommendedName>
        <fullName evidence="5">Pyridoxine/pyridoxamine 5'-phosphate oxidase</fullName>
        <ecNumber evidence="5">1.4.3.5</ecNumber>
    </recommendedName>
    <alternativeName>
        <fullName evidence="5">PNP/PMP oxidase</fullName>
        <shortName evidence="5">PNPOx</shortName>
    </alternativeName>
    <alternativeName>
        <fullName evidence="5">Pyridoxal 5'-phosphate synthase</fullName>
    </alternativeName>
</protein>
<dbReference type="SUPFAM" id="SSF50475">
    <property type="entry name" value="FMN-binding split barrel"/>
    <property type="match status" value="1"/>
</dbReference>
<comment type="similarity">
    <text evidence="1 5">Belongs to the pyridoxamine 5'-phosphate oxidase family.</text>
</comment>
<evidence type="ECO:0000259" key="6">
    <source>
        <dbReference type="Pfam" id="PF01243"/>
    </source>
</evidence>
<dbReference type="EMBL" id="BAABGR010000014">
    <property type="protein sequence ID" value="GAA4514693.1"/>
    <property type="molecule type" value="Genomic_DNA"/>
</dbReference>
<comment type="pathway">
    <text evidence="5">Cofactor metabolism; pyridoxal 5'-phosphate salvage; pyridoxal 5'-phosphate from pyridoxine 5'-phosphate: step 1/1.</text>
</comment>
<keyword evidence="4 5" id="KW-0560">Oxidoreductase</keyword>
<dbReference type="InterPro" id="IPR012349">
    <property type="entry name" value="Split_barrel_FMN-bd"/>
</dbReference>
<evidence type="ECO:0000256" key="5">
    <source>
        <dbReference type="HAMAP-Rule" id="MF_01629"/>
    </source>
</evidence>
<feature type="binding site" evidence="5">
    <location>
        <begin position="80"/>
        <end position="81"/>
    </location>
    <ligand>
        <name>FMN</name>
        <dbReference type="ChEBI" id="CHEBI:58210"/>
    </ligand>
</feature>
<comment type="caution">
    <text evidence="8">The sequence shown here is derived from an EMBL/GenBank/DDBJ whole genome shotgun (WGS) entry which is preliminary data.</text>
</comment>
<dbReference type="Gene3D" id="2.30.110.10">
    <property type="entry name" value="Electron Transport, Fmn-binding Protein, Chain A"/>
    <property type="match status" value="1"/>
</dbReference>
<dbReference type="PROSITE" id="PS01064">
    <property type="entry name" value="PYRIDOX_OXIDASE"/>
    <property type="match status" value="1"/>
</dbReference>
<comment type="cofactor">
    <cofactor evidence="5">
        <name>FMN</name>
        <dbReference type="ChEBI" id="CHEBI:58210"/>
    </cofactor>
    <text evidence="5">Binds 1 FMN per subunit.</text>
</comment>
<sequence>MAIEHKDIAAIREDYAKGSLSENDTLGNPIEQFERWFQQALDGEVVEPNAMVLSTINREGFPSSRVVLLKDLKSEGFSFFTNYTSQKGQDIEQHGKVSLLFFWPELQRQVRIEGIVEKLPAEDSDEYYASRPRGSQIGAWASPQSQVIADRSVLEERVATYEDKFAGQPLVPRPTFWGGYLVKPVRMEFWQGRSSRLHDRIVYTKAENNSWTKKRLAP</sequence>
<feature type="binding site" evidence="5">
    <location>
        <position position="200"/>
    </location>
    <ligand>
        <name>FMN</name>
        <dbReference type="ChEBI" id="CHEBI:58210"/>
    </ligand>
</feature>
<feature type="binding site" evidence="5">
    <location>
        <position position="135"/>
    </location>
    <ligand>
        <name>substrate</name>
    </ligand>
</feature>
<comment type="function">
    <text evidence="5">Catalyzes the oxidation of either pyridoxine 5'-phosphate (PNP) or pyridoxamine 5'-phosphate (PMP) into pyridoxal 5'-phosphate (PLP).</text>
</comment>
<gene>
    <name evidence="5 8" type="primary">pdxH</name>
    <name evidence="8" type="ORF">GCM10023173_11580</name>
</gene>
<name>A0ABP8R048_9SPHI</name>
<comment type="pathway">
    <text evidence="5">Cofactor metabolism; pyridoxal 5'-phosphate salvage; pyridoxal 5'-phosphate from pyridoxamine 5'-phosphate: step 1/1.</text>
</comment>
<dbReference type="PIRSF" id="PIRSF000190">
    <property type="entry name" value="Pyd_amn-ph_oxd"/>
    <property type="match status" value="1"/>
</dbReference>
<dbReference type="HAMAP" id="MF_01629">
    <property type="entry name" value="PdxH"/>
    <property type="match status" value="1"/>
</dbReference>
<dbReference type="PANTHER" id="PTHR10851:SF0">
    <property type="entry name" value="PYRIDOXINE-5'-PHOSPHATE OXIDASE"/>
    <property type="match status" value="1"/>
</dbReference>
<feature type="binding site" evidence="5">
    <location>
        <begin position="144"/>
        <end position="145"/>
    </location>
    <ligand>
        <name>FMN</name>
        <dbReference type="ChEBI" id="CHEBI:58210"/>
    </ligand>
</feature>
<feature type="binding site" evidence="5">
    <location>
        <position position="70"/>
    </location>
    <ligand>
        <name>substrate</name>
    </ligand>
</feature>
<comment type="catalytic activity">
    <reaction evidence="5">
        <text>pyridoxamine 5'-phosphate + O2 + H2O = pyridoxal 5'-phosphate + H2O2 + NH4(+)</text>
        <dbReference type="Rhea" id="RHEA:15817"/>
        <dbReference type="ChEBI" id="CHEBI:15377"/>
        <dbReference type="ChEBI" id="CHEBI:15379"/>
        <dbReference type="ChEBI" id="CHEBI:16240"/>
        <dbReference type="ChEBI" id="CHEBI:28938"/>
        <dbReference type="ChEBI" id="CHEBI:58451"/>
        <dbReference type="ChEBI" id="CHEBI:597326"/>
        <dbReference type="EC" id="1.4.3.5"/>
    </reaction>
</comment>
<evidence type="ECO:0000256" key="4">
    <source>
        <dbReference type="ARBA" id="ARBA00023002"/>
    </source>
</evidence>
<evidence type="ECO:0000256" key="1">
    <source>
        <dbReference type="ARBA" id="ARBA00007301"/>
    </source>
</evidence>
<comment type="catalytic activity">
    <reaction evidence="5">
        <text>pyridoxine 5'-phosphate + O2 = pyridoxal 5'-phosphate + H2O2</text>
        <dbReference type="Rhea" id="RHEA:15149"/>
        <dbReference type="ChEBI" id="CHEBI:15379"/>
        <dbReference type="ChEBI" id="CHEBI:16240"/>
        <dbReference type="ChEBI" id="CHEBI:58589"/>
        <dbReference type="ChEBI" id="CHEBI:597326"/>
        <dbReference type="EC" id="1.4.3.5"/>
    </reaction>
</comment>
<dbReference type="InterPro" id="IPR019740">
    <property type="entry name" value="Pyridox_Oxase_CS"/>
</dbReference>
<keyword evidence="2 5" id="KW-0285">Flavoprotein</keyword>
<dbReference type="EC" id="1.4.3.5" evidence="5"/>
<evidence type="ECO:0000256" key="3">
    <source>
        <dbReference type="ARBA" id="ARBA00022643"/>
    </source>
</evidence>
<evidence type="ECO:0000256" key="2">
    <source>
        <dbReference type="ARBA" id="ARBA00022630"/>
    </source>
</evidence>
<feature type="binding site" evidence="5">
    <location>
        <position position="87"/>
    </location>
    <ligand>
        <name>FMN</name>
        <dbReference type="ChEBI" id="CHEBI:58210"/>
    </ligand>
</feature>
<keyword evidence="5" id="KW-0664">Pyridoxine biosynthesis</keyword>
<keyword evidence="3 5" id="KW-0288">FMN</keyword>
<evidence type="ECO:0000313" key="8">
    <source>
        <dbReference type="EMBL" id="GAA4514693.1"/>
    </source>
</evidence>
<comment type="caution">
    <text evidence="5">Lacks conserved residue(s) required for the propagation of feature annotation.</text>
</comment>
<dbReference type="InterPro" id="IPR019576">
    <property type="entry name" value="Pyridoxamine_oxidase_dimer_C"/>
</dbReference>
<organism evidence="8 9">
    <name type="scientific">Sphingobacterium thermophilum</name>
    <dbReference type="NCBI Taxonomy" id="768534"/>
    <lineage>
        <taxon>Bacteria</taxon>
        <taxon>Pseudomonadati</taxon>
        <taxon>Bacteroidota</taxon>
        <taxon>Sphingobacteriia</taxon>
        <taxon>Sphingobacteriales</taxon>
        <taxon>Sphingobacteriaceae</taxon>
        <taxon>Sphingobacterium</taxon>
    </lineage>
</organism>
<feature type="binding site" evidence="5">
    <location>
        <position position="131"/>
    </location>
    <ligand>
        <name>substrate</name>
    </ligand>
</feature>
<proteinExistence type="inferred from homology"/>
<evidence type="ECO:0000313" key="9">
    <source>
        <dbReference type="Proteomes" id="UP001500394"/>
    </source>
</evidence>
<feature type="binding site" evidence="5">
    <location>
        <begin position="65"/>
        <end position="70"/>
    </location>
    <ligand>
        <name>FMN</name>
        <dbReference type="ChEBI" id="CHEBI:58210"/>
    </ligand>
</feature>
<evidence type="ECO:0000259" key="7">
    <source>
        <dbReference type="Pfam" id="PF10590"/>
    </source>
</evidence>
<feature type="domain" description="Pyridoxine 5'-phosphate oxidase dimerisation C-terminal" evidence="7">
    <location>
        <begin position="177"/>
        <end position="218"/>
    </location>
</feature>
<feature type="binding site" evidence="5">
    <location>
        <position position="109"/>
    </location>
    <ligand>
        <name>FMN</name>
        <dbReference type="ChEBI" id="CHEBI:58210"/>
    </ligand>
</feature>
<dbReference type="PANTHER" id="PTHR10851">
    <property type="entry name" value="PYRIDOXINE-5-PHOSPHATE OXIDASE"/>
    <property type="match status" value="1"/>
</dbReference>